<dbReference type="InterPro" id="IPR036736">
    <property type="entry name" value="ACP-like_sf"/>
</dbReference>
<dbReference type="PROSITE" id="PS50075">
    <property type="entry name" value="CARRIER"/>
    <property type="match status" value="1"/>
</dbReference>
<feature type="domain" description="Carrier" evidence="1">
    <location>
        <begin position="4"/>
        <end position="86"/>
    </location>
</feature>
<accession>A0A0R3D1W7</accession>
<gene>
    <name evidence="2" type="ORF">AOQ71_33750</name>
</gene>
<dbReference type="Pfam" id="PF00550">
    <property type="entry name" value="PP-binding"/>
    <property type="match status" value="1"/>
</dbReference>
<comment type="caution">
    <text evidence="2">The sequence shown here is derived from an EMBL/GenBank/DDBJ whole genome shotgun (WGS) entry which is preliminary data.</text>
</comment>
<reference evidence="2 3" key="1">
    <citation type="submission" date="2015-09" db="EMBL/GenBank/DDBJ databases">
        <title>Draft Genome Sequence of Bradyrhizobium manausense Strain BR 3351T, a Novel Symbiotic Nitrogen-Fixing Alphaproteobacterium Isolated from Brazilian Amazon Rain Forest.</title>
        <authorList>
            <person name="De Araujo J.L."/>
            <person name="Zilli J.E."/>
        </authorList>
    </citation>
    <scope>NUCLEOTIDE SEQUENCE [LARGE SCALE GENOMIC DNA]</scope>
    <source>
        <strain evidence="2 3">BR3351</strain>
    </source>
</reference>
<dbReference type="OrthoDB" id="8162906at2"/>
<dbReference type="InterPro" id="IPR009081">
    <property type="entry name" value="PP-bd_ACP"/>
</dbReference>
<dbReference type="AlphaFoldDB" id="A0A0R3D1W7"/>
<dbReference type="Proteomes" id="UP000051936">
    <property type="component" value="Unassembled WGS sequence"/>
</dbReference>
<evidence type="ECO:0000259" key="1">
    <source>
        <dbReference type="PROSITE" id="PS50075"/>
    </source>
</evidence>
<evidence type="ECO:0000313" key="2">
    <source>
        <dbReference type="EMBL" id="KRQ03633.1"/>
    </source>
</evidence>
<dbReference type="EMBL" id="LJYG01000108">
    <property type="protein sequence ID" value="KRQ03633.1"/>
    <property type="molecule type" value="Genomic_DNA"/>
</dbReference>
<organism evidence="2 3">
    <name type="scientific">Bradyrhizobium manausense</name>
    <dbReference type="NCBI Taxonomy" id="989370"/>
    <lineage>
        <taxon>Bacteria</taxon>
        <taxon>Pseudomonadati</taxon>
        <taxon>Pseudomonadota</taxon>
        <taxon>Alphaproteobacteria</taxon>
        <taxon>Hyphomicrobiales</taxon>
        <taxon>Nitrobacteraceae</taxon>
        <taxon>Bradyrhizobium</taxon>
    </lineage>
</organism>
<dbReference type="RefSeq" id="WP_057756368.1">
    <property type="nucleotide sequence ID" value="NZ_LJYG01000108.1"/>
</dbReference>
<dbReference type="Gene3D" id="1.10.1200.10">
    <property type="entry name" value="ACP-like"/>
    <property type="match status" value="1"/>
</dbReference>
<dbReference type="SUPFAM" id="SSF47336">
    <property type="entry name" value="ACP-like"/>
    <property type="match status" value="1"/>
</dbReference>
<keyword evidence="3" id="KW-1185">Reference proteome</keyword>
<protein>
    <submittedName>
        <fullName evidence="2">Acyl carrier protein</fullName>
    </submittedName>
</protein>
<evidence type="ECO:0000313" key="3">
    <source>
        <dbReference type="Proteomes" id="UP000051936"/>
    </source>
</evidence>
<name>A0A0R3D1W7_9BRAD</name>
<sequence>MTTTERPEVRSRMRHYITQRLIMKGDLSPLSDDDLLFTSGRLDSLDAVELIMSIETDYGINFSDIGFDLTRLDSISAIAALVQQPSAEPA</sequence>
<dbReference type="STRING" id="989370.AOQ71_33750"/>
<proteinExistence type="predicted"/>